<gene>
    <name evidence="2" type="ORF">GCM10025875_31110</name>
</gene>
<dbReference type="InterPro" id="IPR011051">
    <property type="entry name" value="RmlC_Cupin_sf"/>
</dbReference>
<sequence length="45" mass="4772">MLDAGDSIEYRTNVPHRVVNVGDVVAEAIWVVTPPSVPLGPRTSG</sequence>
<name>A0AA37XHD0_9MICO</name>
<dbReference type="InterPro" id="IPR014710">
    <property type="entry name" value="RmlC-like_jellyroll"/>
</dbReference>
<evidence type="ECO:0000313" key="3">
    <source>
        <dbReference type="Proteomes" id="UP001157161"/>
    </source>
</evidence>
<reference evidence="2" key="2">
    <citation type="submission" date="2023-02" db="EMBL/GenBank/DDBJ databases">
        <authorList>
            <person name="Sun Q."/>
            <person name="Mori K."/>
        </authorList>
    </citation>
    <scope>NUCLEOTIDE SEQUENCE</scope>
    <source>
        <strain evidence="2">NBRC 112290</strain>
    </source>
</reference>
<feature type="domain" description="Cupin type-2" evidence="1">
    <location>
        <begin position="2"/>
        <end position="32"/>
    </location>
</feature>
<dbReference type="Proteomes" id="UP001157161">
    <property type="component" value="Unassembled WGS sequence"/>
</dbReference>
<dbReference type="Gene3D" id="2.60.120.10">
    <property type="entry name" value="Jelly Rolls"/>
    <property type="match status" value="1"/>
</dbReference>
<organism evidence="2 3">
    <name type="scientific">Litorihabitans aurantiacus</name>
    <dbReference type="NCBI Taxonomy" id="1930061"/>
    <lineage>
        <taxon>Bacteria</taxon>
        <taxon>Bacillati</taxon>
        <taxon>Actinomycetota</taxon>
        <taxon>Actinomycetes</taxon>
        <taxon>Micrococcales</taxon>
        <taxon>Beutenbergiaceae</taxon>
        <taxon>Litorihabitans</taxon>
    </lineage>
</organism>
<reference evidence="2" key="1">
    <citation type="journal article" date="2014" name="Int. J. Syst. Evol. Microbiol.">
        <title>Complete genome sequence of Corynebacterium casei LMG S-19264T (=DSM 44701T), isolated from a smear-ripened cheese.</title>
        <authorList>
            <consortium name="US DOE Joint Genome Institute (JGI-PGF)"/>
            <person name="Walter F."/>
            <person name="Albersmeier A."/>
            <person name="Kalinowski J."/>
            <person name="Ruckert C."/>
        </authorList>
    </citation>
    <scope>NUCLEOTIDE SEQUENCE</scope>
    <source>
        <strain evidence="2">NBRC 112290</strain>
    </source>
</reference>
<dbReference type="AlphaFoldDB" id="A0AA37XHD0"/>
<accession>A0AA37XHD0</accession>
<dbReference type="Pfam" id="PF07883">
    <property type="entry name" value="Cupin_2"/>
    <property type="match status" value="1"/>
</dbReference>
<comment type="caution">
    <text evidence="2">The sequence shown here is derived from an EMBL/GenBank/DDBJ whole genome shotgun (WGS) entry which is preliminary data.</text>
</comment>
<dbReference type="SUPFAM" id="SSF51182">
    <property type="entry name" value="RmlC-like cupins"/>
    <property type="match status" value="1"/>
</dbReference>
<dbReference type="InterPro" id="IPR013096">
    <property type="entry name" value="Cupin_2"/>
</dbReference>
<dbReference type="CDD" id="cd02209">
    <property type="entry name" value="cupin_XRE_C"/>
    <property type="match status" value="1"/>
</dbReference>
<evidence type="ECO:0000313" key="2">
    <source>
        <dbReference type="EMBL" id="GMA33119.1"/>
    </source>
</evidence>
<dbReference type="EMBL" id="BSUM01000001">
    <property type="protein sequence ID" value="GMA33119.1"/>
    <property type="molecule type" value="Genomic_DNA"/>
</dbReference>
<protein>
    <recommendedName>
        <fullName evidence="1">Cupin type-2 domain-containing protein</fullName>
    </recommendedName>
</protein>
<keyword evidence="3" id="KW-1185">Reference proteome</keyword>
<proteinExistence type="predicted"/>
<evidence type="ECO:0000259" key="1">
    <source>
        <dbReference type="Pfam" id="PF07883"/>
    </source>
</evidence>